<accession>A0ABU5EB49</accession>
<gene>
    <name evidence="1" type="ORF">SMD27_12035</name>
</gene>
<dbReference type="Proteomes" id="UP001279642">
    <property type="component" value="Unassembled WGS sequence"/>
</dbReference>
<keyword evidence="2" id="KW-1185">Reference proteome</keyword>
<dbReference type="EMBL" id="JAXCLW010000002">
    <property type="protein sequence ID" value="MDY0883576.1"/>
    <property type="molecule type" value="Genomic_DNA"/>
</dbReference>
<evidence type="ECO:0000313" key="1">
    <source>
        <dbReference type="EMBL" id="MDY0883576.1"/>
    </source>
</evidence>
<reference evidence="1 2" key="1">
    <citation type="journal article" date="2016" name="Antonie Van Leeuwenhoek">
        <title>Dongia soli sp. nov., isolated from soil from Dokdo, Korea.</title>
        <authorList>
            <person name="Kim D.U."/>
            <person name="Lee H."/>
            <person name="Kim H."/>
            <person name="Kim S.G."/>
            <person name="Ka J.O."/>
        </authorList>
    </citation>
    <scope>NUCLEOTIDE SEQUENCE [LARGE SCALE GENOMIC DNA]</scope>
    <source>
        <strain evidence="1 2">D78</strain>
    </source>
</reference>
<name>A0ABU5EB49_9PROT</name>
<sequence>MQQVLRGALPHIRVPGRTLKELAAPLRAGEVSFILDDDGKFIAR</sequence>
<comment type="caution">
    <text evidence="1">The sequence shown here is derived from an EMBL/GenBank/DDBJ whole genome shotgun (WGS) entry which is preliminary data.</text>
</comment>
<dbReference type="RefSeq" id="WP_320508606.1">
    <property type="nucleotide sequence ID" value="NZ_JAXCLW010000002.1"/>
</dbReference>
<protein>
    <submittedName>
        <fullName evidence="1">Uncharacterized protein</fullName>
    </submittedName>
</protein>
<evidence type="ECO:0000313" key="2">
    <source>
        <dbReference type="Proteomes" id="UP001279642"/>
    </source>
</evidence>
<proteinExistence type="predicted"/>
<organism evidence="1 2">
    <name type="scientific">Dongia soli</name>
    <dbReference type="NCBI Taxonomy" id="600628"/>
    <lineage>
        <taxon>Bacteria</taxon>
        <taxon>Pseudomonadati</taxon>
        <taxon>Pseudomonadota</taxon>
        <taxon>Alphaproteobacteria</taxon>
        <taxon>Rhodospirillales</taxon>
        <taxon>Dongiaceae</taxon>
        <taxon>Dongia</taxon>
    </lineage>
</organism>